<reference evidence="4 5" key="1">
    <citation type="submission" date="2019-02" db="EMBL/GenBank/DDBJ databases">
        <title>Genome sequencing of the rare red list fungi Bondarzewia mesenterica.</title>
        <authorList>
            <person name="Buettner E."/>
            <person name="Kellner H."/>
        </authorList>
    </citation>
    <scope>NUCLEOTIDE SEQUENCE [LARGE SCALE GENOMIC DNA]</scope>
    <source>
        <strain evidence="4 5">DSM 108281</strain>
    </source>
</reference>
<proteinExistence type="predicted"/>
<dbReference type="GO" id="GO:0008270">
    <property type="term" value="F:zinc ion binding"/>
    <property type="evidence" value="ECO:0007669"/>
    <property type="project" value="UniProtKB-KW"/>
</dbReference>
<evidence type="ECO:0000256" key="2">
    <source>
        <dbReference type="SAM" id="MobiDB-lite"/>
    </source>
</evidence>
<evidence type="ECO:0000259" key="3">
    <source>
        <dbReference type="PROSITE" id="PS50158"/>
    </source>
</evidence>
<dbReference type="GO" id="GO:0003676">
    <property type="term" value="F:nucleic acid binding"/>
    <property type="evidence" value="ECO:0007669"/>
    <property type="project" value="InterPro"/>
</dbReference>
<gene>
    <name evidence="4" type="ORF">EW146_g10062</name>
</gene>
<evidence type="ECO:0000313" key="5">
    <source>
        <dbReference type="Proteomes" id="UP000310158"/>
    </source>
</evidence>
<sequence>NIASEHRLDHCPLRPLHPGTSRPNLTTSHFTPSSSASPHPSTPADSELSLSDTDLLSSSSFPPSRDSPLPSSLLSESIDLSPRPASPPQPSTFTPPLLLNILPDTDIDPPMMTATPATWFHGDGQNGENPGDFIEQVEQGFTEKTTDAHKIEKVGQFFKSGSAAESWYDTDLFMTATTTWKDFKVANFKKWPKLKPVVKTHVEKIITLQAHRLTEAEVTKKVENDGVEEWAYVCWVNRAQVLASAVPDSDGMLIEGVRKDLPQSVASLVTGSYATWTDFCDAVRQIHPNDLTCAQESDARLAAVERELYCPPPPRSSSPTTTIQCMMECTSLSAPHPPFNANPFSTQATIQMANPFQGMIPQPATQRGRLSNAEHQAIARRNQIPHHPNTTEGIALYEHQITTWHAANPNGRLDEHWPYPLTPGTAPLTMGECWKCGTTGHHGDECTGHAIPEGEYRWHMIANTINRAPHPAAPIPIQYIYTPPEYYYSADNGWHTRDREGWRSEAQDEQGKEDGPAA</sequence>
<evidence type="ECO:0000256" key="1">
    <source>
        <dbReference type="PROSITE-ProRule" id="PRU00047"/>
    </source>
</evidence>
<feature type="non-terminal residue" evidence="4">
    <location>
        <position position="1"/>
    </location>
</feature>
<dbReference type="AlphaFoldDB" id="A0A4V6S152"/>
<feature type="region of interest" description="Disordered" evidence="2">
    <location>
        <begin position="1"/>
        <end position="96"/>
    </location>
</feature>
<keyword evidence="1" id="KW-0863">Zinc-finger</keyword>
<keyword evidence="1" id="KW-0862">Zinc</keyword>
<feature type="compositionally biased region" description="Low complexity" evidence="2">
    <location>
        <begin position="26"/>
        <end position="82"/>
    </location>
</feature>
<accession>A0A4V6S152</accession>
<dbReference type="Proteomes" id="UP000310158">
    <property type="component" value="Unassembled WGS sequence"/>
</dbReference>
<organism evidence="4 5">
    <name type="scientific">Bondarzewia mesenterica</name>
    <dbReference type="NCBI Taxonomy" id="1095465"/>
    <lineage>
        <taxon>Eukaryota</taxon>
        <taxon>Fungi</taxon>
        <taxon>Dikarya</taxon>
        <taxon>Basidiomycota</taxon>
        <taxon>Agaricomycotina</taxon>
        <taxon>Agaricomycetes</taxon>
        <taxon>Russulales</taxon>
        <taxon>Bondarzewiaceae</taxon>
        <taxon>Bondarzewia</taxon>
    </lineage>
</organism>
<feature type="region of interest" description="Disordered" evidence="2">
    <location>
        <begin position="498"/>
        <end position="518"/>
    </location>
</feature>
<keyword evidence="1" id="KW-0479">Metal-binding</keyword>
<feature type="compositionally biased region" description="Basic and acidic residues" evidence="2">
    <location>
        <begin position="1"/>
        <end position="12"/>
    </location>
</feature>
<dbReference type="EMBL" id="SGPL01001092">
    <property type="protein sequence ID" value="THH04853.1"/>
    <property type="molecule type" value="Genomic_DNA"/>
</dbReference>
<comment type="caution">
    <text evidence="4">The sequence shown here is derived from an EMBL/GenBank/DDBJ whole genome shotgun (WGS) entry which is preliminary data.</text>
</comment>
<protein>
    <recommendedName>
        <fullName evidence="3">CCHC-type domain-containing protein</fullName>
    </recommendedName>
</protein>
<dbReference type="PROSITE" id="PS50158">
    <property type="entry name" value="ZF_CCHC"/>
    <property type="match status" value="1"/>
</dbReference>
<evidence type="ECO:0000313" key="4">
    <source>
        <dbReference type="EMBL" id="THH04853.1"/>
    </source>
</evidence>
<name>A0A4V6S152_9AGAM</name>
<dbReference type="InterPro" id="IPR001878">
    <property type="entry name" value="Znf_CCHC"/>
</dbReference>
<feature type="domain" description="CCHC-type" evidence="3">
    <location>
        <begin position="433"/>
        <end position="446"/>
    </location>
</feature>
<keyword evidence="5" id="KW-1185">Reference proteome</keyword>
<dbReference type="OrthoDB" id="3260975at2759"/>